<proteinExistence type="inferred from homology"/>
<dbReference type="InterPro" id="IPR002778">
    <property type="entry name" value="Signal_recog_particle_SRP19"/>
</dbReference>
<keyword evidence="4" id="KW-0963">Cytoplasm</keyword>
<comment type="subcellular location">
    <subcellularLocation>
        <location evidence="1">Cytoplasm</location>
    </subcellularLocation>
    <subcellularLocation>
        <location evidence="2">Nucleus</location>
        <location evidence="2">Nucleolus</location>
    </subcellularLocation>
</comment>
<dbReference type="PANTHER" id="PTHR17453">
    <property type="entry name" value="SIGNAL RECOGNITION PARTICLE 19 KD PROTEIN"/>
    <property type="match status" value="1"/>
</dbReference>
<evidence type="ECO:0000313" key="13">
    <source>
        <dbReference type="EMBL" id="KAF5938273.1"/>
    </source>
</evidence>
<evidence type="ECO:0000256" key="5">
    <source>
        <dbReference type="ARBA" id="ARBA00022884"/>
    </source>
</evidence>
<dbReference type="SUPFAM" id="SSF69695">
    <property type="entry name" value="SRP19"/>
    <property type="match status" value="1"/>
</dbReference>
<dbReference type="InterPro" id="IPR036521">
    <property type="entry name" value="SRP19-like_sf"/>
</dbReference>
<keyword evidence="7" id="KW-0539">Nucleus</keyword>
<keyword evidence="5" id="KW-0694">RNA-binding</keyword>
<reference evidence="13 14" key="2">
    <citation type="submission" date="2020-07" db="EMBL/GenBank/DDBJ databases">
        <title>Genome assembly of wild tea tree DASZ reveals pedigree and selection history of tea varieties.</title>
        <authorList>
            <person name="Zhang W."/>
        </authorList>
    </citation>
    <scope>NUCLEOTIDE SEQUENCE [LARGE SCALE GENOMIC DNA]</scope>
    <source>
        <strain evidence="14">cv. G240</strain>
        <tissue evidence="13">Leaf</tissue>
    </source>
</reference>
<evidence type="ECO:0000256" key="9">
    <source>
        <dbReference type="ARBA" id="ARBA00033761"/>
    </source>
</evidence>
<dbReference type="AlphaFoldDB" id="A0A7J7GBX4"/>
<dbReference type="GO" id="GO:0006617">
    <property type="term" value="P:SRP-dependent cotranslational protein targeting to membrane, signal sequence recognition"/>
    <property type="evidence" value="ECO:0007669"/>
    <property type="project" value="TreeGrafter"/>
</dbReference>
<evidence type="ECO:0000256" key="3">
    <source>
        <dbReference type="ARBA" id="ARBA00008910"/>
    </source>
</evidence>
<keyword evidence="6" id="KW-0733">Signal recognition particle</keyword>
<dbReference type="Pfam" id="PF01922">
    <property type="entry name" value="SRP19"/>
    <property type="match status" value="1"/>
</dbReference>
<comment type="function">
    <text evidence="11">Component of the signal recognition particle (SRP) complex, a ribonucleoprotein complex that mediates the cotranslational targeting of secretory and membrane proteins to the endoplasmic reticulum (ER). Binds directly to 7SL RNA. Mediates binding of SRP54 to the SRP complex.</text>
</comment>
<protein>
    <recommendedName>
        <fullName evidence="10">Signal recognition particle 19 kDa protein</fullName>
    </recommendedName>
</protein>
<dbReference type="PANTHER" id="PTHR17453:SF0">
    <property type="entry name" value="SIGNAL RECOGNITION PARTICLE 19 KDA PROTEIN"/>
    <property type="match status" value="1"/>
</dbReference>
<organism evidence="13 14">
    <name type="scientific">Camellia sinensis</name>
    <name type="common">Tea plant</name>
    <name type="synonym">Thea sinensis</name>
    <dbReference type="NCBI Taxonomy" id="4442"/>
    <lineage>
        <taxon>Eukaryota</taxon>
        <taxon>Viridiplantae</taxon>
        <taxon>Streptophyta</taxon>
        <taxon>Embryophyta</taxon>
        <taxon>Tracheophyta</taxon>
        <taxon>Spermatophyta</taxon>
        <taxon>Magnoliopsida</taxon>
        <taxon>eudicotyledons</taxon>
        <taxon>Gunneridae</taxon>
        <taxon>Pentapetalae</taxon>
        <taxon>asterids</taxon>
        <taxon>Ericales</taxon>
        <taxon>Theaceae</taxon>
        <taxon>Camellia</taxon>
    </lineage>
</organism>
<reference evidence="14" key="1">
    <citation type="journal article" date="2020" name="Nat. Commun.">
        <title>Genome assembly of wild tea tree DASZ reveals pedigree and selection history of tea varieties.</title>
        <authorList>
            <person name="Zhang W."/>
            <person name="Zhang Y."/>
            <person name="Qiu H."/>
            <person name="Guo Y."/>
            <person name="Wan H."/>
            <person name="Zhang X."/>
            <person name="Scossa F."/>
            <person name="Alseekh S."/>
            <person name="Zhang Q."/>
            <person name="Wang P."/>
            <person name="Xu L."/>
            <person name="Schmidt M.H."/>
            <person name="Jia X."/>
            <person name="Li D."/>
            <person name="Zhu A."/>
            <person name="Guo F."/>
            <person name="Chen W."/>
            <person name="Ni D."/>
            <person name="Usadel B."/>
            <person name="Fernie A.R."/>
            <person name="Wen W."/>
        </authorList>
    </citation>
    <scope>NUCLEOTIDE SEQUENCE [LARGE SCALE GENOMIC DNA]</scope>
    <source>
        <strain evidence="14">cv. G240</strain>
    </source>
</reference>
<evidence type="ECO:0000256" key="6">
    <source>
        <dbReference type="ARBA" id="ARBA00023135"/>
    </source>
</evidence>
<evidence type="ECO:0000256" key="7">
    <source>
        <dbReference type="ARBA" id="ARBA00023242"/>
    </source>
</evidence>
<evidence type="ECO:0000256" key="1">
    <source>
        <dbReference type="ARBA" id="ARBA00004496"/>
    </source>
</evidence>
<dbReference type="EMBL" id="JACBKZ010000012">
    <property type="protein sequence ID" value="KAF5938273.1"/>
    <property type="molecule type" value="Genomic_DNA"/>
</dbReference>
<evidence type="ECO:0000256" key="4">
    <source>
        <dbReference type="ARBA" id="ARBA00022490"/>
    </source>
</evidence>
<keyword evidence="8" id="KW-0687">Ribonucleoprotein</keyword>
<dbReference type="GO" id="GO:0005730">
    <property type="term" value="C:nucleolus"/>
    <property type="evidence" value="ECO:0007669"/>
    <property type="project" value="UniProtKB-SubCell"/>
</dbReference>
<evidence type="ECO:0000256" key="8">
    <source>
        <dbReference type="ARBA" id="ARBA00023274"/>
    </source>
</evidence>
<dbReference type="FunFam" id="3.30.56.30:FF:000002">
    <property type="entry name" value="Signal recognition particle 19kDa"/>
    <property type="match status" value="1"/>
</dbReference>
<comment type="subunit">
    <text evidence="9">Component of a signal recognition particle complex that consists of a 7SL RNA molecule of 300 nucleotides and six protein subunits: SRP72, SRP68, SRP54, SRP19, SRP14 and SRP9.</text>
</comment>
<evidence type="ECO:0000313" key="14">
    <source>
        <dbReference type="Proteomes" id="UP000593564"/>
    </source>
</evidence>
<comment type="similarity">
    <text evidence="3">Belongs to the SRP19 family.</text>
</comment>
<accession>A0A7J7GBX4</accession>
<evidence type="ECO:0000256" key="2">
    <source>
        <dbReference type="ARBA" id="ARBA00004604"/>
    </source>
</evidence>
<dbReference type="Proteomes" id="UP000593564">
    <property type="component" value="Unassembled WGS sequence"/>
</dbReference>
<sequence length="183" mass="20530">MKFTEYVKSRKIIGSMDGEISNIKKWIILYPIYINSKKTIAEGRRISTSKACENPTCAEIGDCCSHLKLPLIRHAYPRDFMQQGRVRVLLKSEDETFSNPAISSRKQLMLRIAELVPRHPGRTKKQEPAAASTSGAVPSKSGKEEVLHPLFSSPNTSNYSESSSCYFFFPLCVCVCSSTIYIL</sequence>
<evidence type="ECO:0000256" key="12">
    <source>
        <dbReference type="SAM" id="MobiDB-lite"/>
    </source>
</evidence>
<keyword evidence="14" id="KW-1185">Reference proteome</keyword>
<evidence type="ECO:0000256" key="11">
    <source>
        <dbReference type="ARBA" id="ARBA00045518"/>
    </source>
</evidence>
<evidence type="ECO:0000256" key="10">
    <source>
        <dbReference type="ARBA" id="ARBA00033772"/>
    </source>
</evidence>
<name>A0A7J7GBX4_CAMSI</name>
<feature type="region of interest" description="Disordered" evidence="12">
    <location>
        <begin position="120"/>
        <end position="141"/>
    </location>
</feature>
<comment type="caution">
    <text evidence="13">The sequence shown here is derived from an EMBL/GenBank/DDBJ whole genome shotgun (WGS) entry which is preliminary data.</text>
</comment>
<dbReference type="GO" id="GO:0005786">
    <property type="term" value="C:signal recognition particle, endoplasmic reticulum targeting"/>
    <property type="evidence" value="ECO:0007669"/>
    <property type="project" value="UniProtKB-KW"/>
</dbReference>
<dbReference type="Gene3D" id="3.30.56.30">
    <property type="entry name" value="Signal recognition particle, SRP19-like subunit"/>
    <property type="match status" value="1"/>
</dbReference>
<dbReference type="GO" id="GO:0008312">
    <property type="term" value="F:7S RNA binding"/>
    <property type="evidence" value="ECO:0007669"/>
    <property type="project" value="InterPro"/>
</dbReference>
<gene>
    <name evidence="13" type="ORF">HYC85_025779</name>
</gene>